<dbReference type="PANTHER" id="PTHR45947">
    <property type="entry name" value="SULFOQUINOVOSYL TRANSFERASE SQD2"/>
    <property type="match status" value="1"/>
</dbReference>
<dbReference type="Pfam" id="PF00534">
    <property type="entry name" value="Glycos_transf_1"/>
    <property type="match status" value="1"/>
</dbReference>
<gene>
    <name evidence="2" type="ORF">ACJDUG_04040</name>
</gene>
<evidence type="ECO:0000313" key="2">
    <source>
        <dbReference type="EMBL" id="MFL0246149.1"/>
    </source>
</evidence>
<dbReference type="Proteomes" id="UP001623591">
    <property type="component" value="Unassembled WGS sequence"/>
</dbReference>
<keyword evidence="2" id="KW-0808">Transferase</keyword>
<dbReference type="EC" id="2.4.-.-" evidence="2"/>
<comment type="caution">
    <text evidence="2">The sequence shown here is derived from an EMBL/GenBank/DDBJ whole genome shotgun (WGS) entry which is preliminary data.</text>
</comment>
<dbReference type="EMBL" id="JBJHZZ010000001">
    <property type="protein sequence ID" value="MFL0246149.1"/>
    <property type="molecule type" value="Genomic_DNA"/>
</dbReference>
<name>A0ABW8T4T0_9CLOT</name>
<dbReference type="GO" id="GO:0016757">
    <property type="term" value="F:glycosyltransferase activity"/>
    <property type="evidence" value="ECO:0007669"/>
    <property type="project" value="UniProtKB-KW"/>
</dbReference>
<dbReference type="InterPro" id="IPR050194">
    <property type="entry name" value="Glycosyltransferase_grp1"/>
</dbReference>
<dbReference type="Gene3D" id="3.40.50.2000">
    <property type="entry name" value="Glycogen Phosphorylase B"/>
    <property type="match status" value="2"/>
</dbReference>
<feature type="domain" description="Glycosyl transferase family 1" evidence="1">
    <location>
        <begin position="273"/>
        <end position="424"/>
    </location>
</feature>
<sequence length="453" mass="52607">MRILHYSLGLPPYRTGGLTKYAFDLMKEQVYEGKDIYLLYPGHIKLLNKQIKISLKKQQLGIKVYELINPLPVPLLSGIGQPTSFCIKASKEVYISFLRELAPDIIHLHTLMGLHKEFFIACRELNIKMIFTTHDYFGICPKVNLFDFNNRICTDYKKGENCIKCNEASYSLKMIFLMQSRIYKSLTSYKFFNKIKHYLKSKLSKKEGWNTLKSNPPLNEYSELRKYYLDILNLIDYFHYNSSVSKEEYEKYISCTGEIINITHNEIKDNRKVKVYNNNSSKLRITYLGPNEAYKGFSLLTQALEELKGQNICNWELTVYSQKKDGADPNYFFKGPYNYQELEDIFNNTDILIIPSVWNETFGYIGLEAFSFGVPVMVTENVGFKDILINNVTGIIIGSHIEELAENIAKIIEDRNILEKINRNIIAAKFDFSLKSHSENMFKLYDKVLGGRC</sequence>
<protein>
    <submittedName>
        <fullName evidence="2">Glycosyltransferase</fullName>
        <ecNumber evidence="2">2.4.-.-</ecNumber>
    </submittedName>
</protein>
<keyword evidence="2" id="KW-0328">Glycosyltransferase</keyword>
<proteinExistence type="predicted"/>
<evidence type="ECO:0000259" key="1">
    <source>
        <dbReference type="Pfam" id="PF00534"/>
    </source>
</evidence>
<dbReference type="PANTHER" id="PTHR45947:SF13">
    <property type="entry name" value="TRANSFERASE"/>
    <property type="match status" value="1"/>
</dbReference>
<evidence type="ECO:0000313" key="3">
    <source>
        <dbReference type="Proteomes" id="UP001623591"/>
    </source>
</evidence>
<accession>A0ABW8T4T0</accession>
<reference evidence="2 3" key="1">
    <citation type="submission" date="2024-11" db="EMBL/GenBank/DDBJ databases">
        <authorList>
            <person name="Heng Y.C."/>
            <person name="Lim A.C.H."/>
            <person name="Lee J.K.Y."/>
            <person name="Kittelmann S."/>
        </authorList>
    </citation>
    <scope>NUCLEOTIDE SEQUENCE [LARGE SCALE GENOMIC DNA]</scope>
    <source>
        <strain evidence="2 3">WILCCON 0185</strain>
    </source>
</reference>
<organism evidence="2 3">
    <name type="scientific">Candidatus Clostridium stratigraminis</name>
    <dbReference type="NCBI Taxonomy" id="3381661"/>
    <lineage>
        <taxon>Bacteria</taxon>
        <taxon>Bacillati</taxon>
        <taxon>Bacillota</taxon>
        <taxon>Clostridia</taxon>
        <taxon>Eubacteriales</taxon>
        <taxon>Clostridiaceae</taxon>
        <taxon>Clostridium</taxon>
    </lineage>
</organism>
<dbReference type="RefSeq" id="WP_406768602.1">
    <property type="nucleotide sequence ID" value="NZ_JBJHZZ010000001.1"/>
</dbReference>
<keyword evidence="3" id="KW-1185">Reference proteome</keyword>
<dbReference type="SUPFAM" id="SSF53756">
    <property type="entry name" value="UDP-Glycosyltransferase/glycogen phosphorylase"/>
    <property type="match status" value="1"/>
</dbReference>
<dbReference type="InterPro" id="IPR001296">
    <property type="entry name" value="Glyco_trans_1"/>
</dbReference>